<dbReference type="AlphaFoldDB" id="M5GA85"/>
<keyword evidence="2" id="KW-1185">Reference proteome</keyword>
<evidence type="ECO:0008006" key="3">
    <source>
        <dbReference type="Google" id="ProtNLM"/>
    </source>
</evidence>
<name>M5GA85_DACPD</name>
<feature type="non-terminal residue" evidence="1">
    <location>
        <position position="1"/>
    </location>
</feature>
<dbReference type="OMA" id="ASEEHCL"/>
<sequence length="152" mass="16977">MVHLSLVPLKGNASRCFPHSGYLGISPVTFQGLLRTRRDPDDRSPIAATMVIVAVRCYEFRLNKAGTIAKQNVLASEEHCLWVAANANEPIEVVDWDLPFRITLPVSFGGISTVSHQEYKVSWKIEAIIHHTPMFGLGNRLVKALPLNIVRY</sequence>
<proteinExistence type="predicted"/>
<dbReference type="RefSeq" id="XP_040632613.1">
    <property type="nucleotide sequence ID" value="XM_040774685.1"/>
</dbReference>
<dbReference type="GeneID" id="63689747"/>
<dbReference type="EMBL" id="JH795856">
    <property type="protein sequence ID" value="EJU05719.1"/>
    <property type="molecule type" value="Genomic_DNA"/>
</dbReference>
<dbReference type="OrthoDB" id="3230530at2759"/>
<reference evidence="1 2" key="1">
    <citation type="journal article" date="2012" name="Science">
        <title>The Paleozoic origin of enzymatic lignin decomposition reconstructed from 31 fungal genomes.</title>
        <authorList>
            <person name="Floudas D."/>
            <person name="Binder M."/>
            <person name="Riley R."/>
            <person name="Barry K."/>
            <person name="Blanchette R.A."/>
            <person name="Henrissat B."/>
            <person name="Martinez A.T."/>
            <person name="Otillar R."/>
            <person name="Spatafora J.W."/>
            <person name="Yadav J.S."/>
            <person name="Aerts A."/>
            <person name="Benoit I."/>
            <person name="Boyd A."/>
            <person name="Carlson A."/>
            <person name="Copeland A."/>
            <person name="Coutinho P.M."/>
            <person name="de Vries R.P."/>
            <person name="Ferreira P."/>
            <person name="Findley K."/>
            <person name="Foster B."/>
            <person name="Gaskell J."/>
            <person name="Glotzer D."/>
            <person name="Gorecki P."/>
            <person name="Heitman J."/>
            <person name="Hesse C."/>
            <person name="Hori C."/>
            <person name="Igarashi K."/>
            <person name="Jurgens J.A."/>
            <person name="Kallen N."/>
            <person name="Kersten P."/>
            <person name="Kohler A."/>
            <person name="Kuees U."/>
            <person name="Kumar T.K.A."/>
            <person name="Kuo A."/>
            <person name="LaButti K."/>
            <person name="Larrondo L.F."/>
            <person name="Lindquist E."/>
            <person name="Ling A."/>
            <person name="Lombard V."/>
            <person name="Lucas S."/>
            <person name="Lundell T."/>
            <person name="Martin R."/>
            <person name="McLaughlin D.J."/>
            <person name="Morgenstern I."/>
            <person name="Morin E."/>
            <person name="Murat C."/>
            <person name="Nagy L.G."/>
            <person name="Nolan M."/>
            <person name="Ohm R.A."/>
            <person name="Patyshakuliyeva A."/>
            <person name="Rokas A."/>
            <person name="Ruiz-Duenas F.J."/>
            <person name="Sabat G."/>
            <person name="Salamov A."/>
            <person name="Samejima M."/>
            <person name="Schmutz J."/>
            <person name="Slot J.C."/>
            <person name="St John F."/>
            <person name="Stenlid J."/>
            <person name="Sun H."/>
            <person name="Sun S."/>
            <person name="Syed K."/>
            <person name="Tsang A."/>
            <person name="Wiebenga A."/>
            <person name="Young D."/>
            <person name="Pisabarro A."/>
            <person name="Eastwood D.C."/>
            <person name="Martin F."/>
            <person name="Cullen D."/>
            <person name="Grigoriev I.V."/>
            <person name="Hibbett D.S."/>
        </authorList>
    </citation>
    <scope>NUCLEOTIDE SEQUENCE [LARGE SCALE GENOMIC DNA]</scope>
    <source>
        <strain evidence="1 2">DJM-731 SS1</strain>
    </source>
</reference>
<gene>
    <name evidence="1" type="ORF">DACRYDRAFT_46172</name>
</gene>
<protein>
    <recommendedName>
        <fullName evidence="3">Arrestin-like N-terminal domain-containing protein</fullName>
    </recommendedName>
</protein>
<dbReference type="HOGENOM" id="CLU_1726623_0_0_1"/>
<dbReference type="Proteomes" id="UP000030653">
    <property type="component" value="Unassembled WGS sequence"/>
</dbReference>
<dbReference type="STRING" id="1858805.M5GA85"/>
<accession>M5GA85</accession>
<organism evidence="1 2">
    <name type="scientific">Dacryopinax primogenitus (strain DJM 731)</name>
    <name type="common">Brown rot fungus</name>
    <dbReference type="NCBI Taxonomy" id="1858805"/>
    <lineage>
        <taxon>Eukaryota</taxon>
        <taxon>Fungi</taxon>
        <taxon>Dikarya</taxon>
        <taxon>Basidiomycota</taxon>
        <taxon>Agaricomycotina</taxon>
        <taxon>Dacrymycetes</taxon>
        <taxon>Dacrymycetales</taxon>
        <taxon>Dacrymycetaceae</taxon>
        <taxon>Dacryopinax</taxon>
    </lineage>
</organism>
<evidence type="ECO:0000313" key="2">
    <source>
        <dbReference type="Proteomes" id="UP000030653"/>
    </source>
</evidence>
<evidence type="ECO:0000313" key="1">
    <source>
        <dbReference type="EMBL" id="EJU05719.1"/>
    </source>
</evidence>